<evidence type="ECO:0000313" key="1">
    <source>
        <dbReference type="EMBL" id="MDT8900758.1"/>
    </source>
</evidence>
<dbReference type="Proteomes" id="UP001254848">
    <property type="component" value="Unassembled WGS sequence"/>
</dbReference>
<gene>
    <name evidence="1" type="ORF">Q4T40_05835</name>
</gene>
<proteinExistence type="predicted"/>
<accession>A0ABU3NVC5</accession>
<name>A0ABU3NVC5_9FIRM</name>
<evidence type="ECO:0008006" key="3">
    <source>
        <dbReference type="Google" id="ProtNLM"/>
    </source>
</evidence>
<protein>
    <recommendedName>
        <fullName evidence="3">Outer membrane lipoprotein-sorting protein</fullName>
    </recommendedName>
</protein>
<dbReference type="RefSeq" id="WP_413779293.1">
    <property type="nucleotide sequence ID" value="NZ_JAUOZS010000001.1"/>
</dbReference>
<organism evidence="1 2">
    <name type="scientific">Anaeroselena agilis</name>
    <dbReference type="NCBI Taxonomy" id="3063788"/>
    <lineage>
        <taxon>Bacteria</taxon>
        <taxon>Bacillati</taxon>
        <taxon>Bacillota</taxon>
        <taxon>Negativicutes</taxon>
        <taxon>Acetonemataceae</taxon>
        <taxon>Anaeroselena</taxon>
    </lineage>
</organism>
<keyword evidence="2" id="KW-1185">Reference proteome</keyword>
<evidence type="ECO:0000313" key="2">
    <source>
        <dbReference type="Proteomes" id="UP001254848"/>
    </source>
</evidence>
<reference evidence="1 2" key="1">
    <citation type="submission" date="2023-07" db="EMBL/GenBank/DDBJ databases">
        <title>The novel representative of Negativicutes class, Anaeroselena agilis gen. nov. sp. nov.</title>
        <authorList>
            <person name="Prokofeva M.I."/>
            <person name="Elcheninov A.G."/>
            <person name="Klyukina A."/>
            <person name="Kublanov I.V."/>
            <person name="Frolov E.N."/>
            <person name="Podosokorskaya O.A."/>
        </authorList>
    </citation>
    <scope>NUCLEOTIDE SEQUENCE [LARGE SCALE GENOMIC DNA]</scope>
    <source>
        <strain evidence="1 2">4137-cl</strain>
    </source>
</reference>
<dbReference type="EMBL" id="JAUOZS010000001">
    <property type="protein sequence ID" value="MDT8900758.1"/>
    <property type="molecule type" value="Genomic_DNA"/>
</dbReference>
<sequence length="357" mass="40783">MKRGIVVVIVIVAMGAVLLFVAQGMDKALAAAGKQEAVVNEAAAKSKPELPDYSAIIRAESMKIYGDKIEWLVFSTTDFAEERGLIRKHFADSFEKAEAITKQTVHIAIAKADLNNDGRQDLVWKLIHPFYHGASTSATLGISYYDDSDRLNHVGHFVIKGAPVGVRASDISPWKELIVDLKLYRWDGKSYKLIVIPVETLADEKHFKVTKDVDDRYTIRIFDEEKEEIYFDRPLTRPTVTMYNDNIVRIRKVYHPGNSSSEYYDIKAKKRSDMYDEVLAENGNRVVYISFGYRLIIRDIFDDKGYFKAVIRDFTPLPPEEHRKAFLKVEWEKPGAIVVQYLAGPERRVVTEEIVLD</sequence>
<comment type="caution">
    <text evidence="1">The sequence shown here is derived from an EMBL/GenBank/DDBJ whole genome shotgun (WGS) entry which is preliminary data.</text>
</comment>